<evidence type="ECO:0000256" key="1">
    <source>
        <dbReference type="ARBA" id="ARBA00004571"/>
    </source>
</evidence>
<dbReference type="NCBIfam" id="TIGR04057">
    <property type="entry name" value="SusC_RagA_signa"/>
    <property type="match status" value="1"/>
</dbReference>
<accession>A0A953HZH5</accession>
<dbReference type="PROSITE" id="PS52016">
    <property type="entry name" value="TONB_DEPENDENT_REC_3"/>
    <property type="match status" value="1"/>
</dbReference>
<proteinExistence type="inferred from homology"/>
<feature type="region of interest" description="Disordered" evidence="8">
    <location>
        <begin position="121"/>
        <end position="143"/>
    </location>
</feature>
<sequence length="1135" mass="124762">MLRTKSPLILRCMRISTSITIIQLLCSTFLTAHIAEGQAVTLNFEKVKLDAVFAEIEKQAEVTFVYHPPTIEEVGSISLRVKNKPLEYILRELEKKTPLSFKQVGNIIGVSVTKNKPPLSVSKNKATTLNEPEKMDQNQPVSVSGTVTDVSGQPLIGVNIAVEGSNQGTATDFDGRFELNDIAENAILIISYIGYKTQRIPLNNRSTLTIILEEDTQTLDEVVVVGYGTQKKSSLTGAIAKIDNKTLDQMPTGRIENTLAGKMAGVSILNNRNIPGAAPLIRIRGAGSIDAGNSPLVVIDGFPGGDLGQLNMNDVESIEVLKDASAAAIYGSRAAGGVVIITTKRGSGKPTLNFNAYYGISSPLLHDDWLTGEEWYDYLVKYQNREFAWAGGDVSLPMFGDPRRPASYQVNPLTYELPQTIWQDEITKNAPIANYNLSIGGGQGKTRYYVSASMKNEEGNILTAGYEQYSLRANLDAEINDRINVGFELSPSYSKTRTAGSNMVSLVKYPPFVAPLDENGKYPRTQDYIPKGHSGQASPYVYLYGTHDNDSYFKNLARGFVNINVLDGLDFKTSVGTNITQNSSDYFRGGAGDPLISTRGNAGDYQSINLINENTLNYTKTFGNVHDLTGLLGASFQHQTSRGTAIGAVNGSFNNETIHTLNNAIINPSATRTTKSEWGLVSYFGRVNYAYDSRYLLSASLRTDASSRFGPDNKWAIFPALSMAWRLSNETFMDNIATISELKIRASYGTTGNFNIGDFAYLGRVGYVSYSPGNSLVNGQAPVSFENNMLGWEITSSYNAGIDLGLFENRFYMSLDIYDKSTSDLLYNVSIPAITGFTSTITNIGEINNKGVELELTSRNIVGEFNWQTSFNISHNKNKVVDLGPVNERIYNHSLGMSWILREGEPMFSYYGYKMEGVYQNDAEVENSPHLPGAKAGNPIIKDQNNDGKIDPEDKVILGNFQPKFLIGLVNDFSWKNFDMNMAIQTTLGADIYNFENQYYEGNTLGAMRRSLVENQWWSPEEPGDGQTPAAALSQLIQYNSNTDFYIENGSYLSIKNLNIGYTLPANISPKIGMERFRIYASINNLLVIKDKNNHAYNPEGMTGGEIGGINSIPGYNSGSEPIARVFALGLNISF</sequence>
<keyword evidence="6 7" id="KW-0998">Cell outer membrane</keyword>
<organism evidence="11 12">
    <name type="scientific">Membranihabitans marinus</name>
    <dbReference type="NCBI Taxonomy" id="1227546"/>
    <lineage>
        <taxon>Bacteria</taxon>
        <taxon>Pseudomonadati</taxon>
        <taxon>Bacteroidota</taxon>
        <taxon>Saprospiria</taxon>
        <taxon>Saprospirales</taxon>
        <taxon>Saprospiraceae</taxon>
        <taxon>Membranihabitans</taxon>
    </lineage>
</organism>
<dbReference type="InterPro" id="IPR037066">
    <property type="entry name" value="Plug_dom_sf"/>
</dbReference>
<comment type="subcellular location">
    <subcellularLocation>
        <location evidence="1 7">Cell outer membrane</location>
        <topology evidence="1 7">Multi-pass membrane protein</topology>
    </subcellularLocation>
</comment>
<evidence type="ECO:0000256" key="2">
    <source>
        <dbReference type="ARBA" id="ARBA00022448"/>
    </source>
</evidence>
<dbReference type="FunFam" id="2.170.130.10:FF:000008">
    <property type="entry name" value="SusC/RagA family TonB-linked outer membrane protein"/>
    <property type="match status" value="1"/>
</dbReference>
<keyword evidence="4 7" id="KW-0812">Transmembrane</keyword>
<keyword evidence="3 7" id="KW-1134">Transmembrane beta strand</keyword>
<dbReference type="NCBIfam" id="TIGR04056">
    <property type="entry name" value="OMP_RagA_SusC"/>
    <property type="match status" value="1"/>
</dbReference>
<comment type="similarity">
    <text evidence="7">Belongs to the TonB-dependent receptor family.</text>
</comment>
<dbReference type="Pfam" id="PF07715">
    <property type="entry name" value="Plug"/>
    <property type="match status" value="1"/>
</dbReference>
<dbReference type="AlphaFoldDB" id="A0A953HZH5"/>
<dbReference type="Gene3D" id="2.60.40.1120">
    <property type="entry name" value="Carboxypeptidase-like, regulatory domain"/>
    <property type="match status" value="1"/>
</dbReference>
<evidence type="ECO:0000256" key="6">
    <source>
        <dbReference type="ARBA" id="ARBA00023237"/>
    </source>
</evidence>
<dbReference type="Gene3D" id="2.40.170.20">
    <property type="entry name" value="TonB-dependent receptor, beta-barrel domain"/>
    <property type="match status" value="1"/>
</dbReference>
<keyword evidence="5 7" id="KW-0472">Membrane</keyword>
<keyword evidence="11" id="KW-0675">Receptor</keyword>
<dbReference type="SUPFAM" id="SSF56935">
    <property type="entry name" value="Porins"/>
    <property type="match status" value="1"/>
</dbReference>
<evidence type="ECO:0000256" key="3">
    <source>
        <dbReference type="ARBA" id="ARBA00022452"/>
    </source>
</evidence>
<feature type="domain" description="TonB-dependent receptor plug" evidence="10">
    <location>
        <begin position="232"/>
        <end position="338"/>
    </location>
</feature>
<evidence type="ECO:0000256" key="9">
    <source>
        <dbReference type="SAM" id="SignalP"/>
    </source>
</evidence>
<dbReference type="Proteomes" id="UP000753961">
    <property type="component" value="Unassembled WGS sequence"/>
</dbReference>
<dbReference type="InterPro" id="IPR023997">
    <property type="entry name" value="TonB-dep_OMP_SusC/RagA_CS"/>
</dbReference>
<gene>
    <name evidence="11" type="ORF">KUV50_10415</name>
</gene>
<dbReference type="GO" id="GO:0009279">
    <property type="term" value="C:cell outer membrane"/>
    <property type="evidence" value="ECO:0007669"/>
    <property type="project" value="UniProtKB-SubCell"/>
</dbReference>
<feature type="signal peptide" evidence="9">
    <location>
        <begin position="1"/>
        <end position="32"/>
    </location>
</feature>
<keyword evidence="12" id="KW-1185">Reference proteome</keyword>
<feature type="chain" id="PRO_5037282732" evidence="9">
    <location>
        <begin position="33"/>
        <end position="1135"/>
    </location>
</feature>
<protein>
    <submittedName>
        <fullName evidence="11">TonB-dependent receptor</fullName>
    </submittedName>
</protein>
<keyword evidence="2 7" id="KW-0813">Transport</keyword>
<dbReference type="Pfam" id="PF13715">
    <property type="entry name" value="CarbopepD_reg_2"/>
    <property type="match status" value="1"/>
</dbReference>
<evidence type="ECO:0000259" key="10">
    <source>
        <dbReference type="Pfam" id="PF07715"/>
    </source>
</evidence>
<evidence type="ECO:0000256" key="8">
    <source>
        <dbReference type="SAM" id="MobiDB-lite"/>
    </source>
</evidence>
<evidence type="ECO:0000256" key="5">
    <source>
        <dbReference type="ARBA" id="ARBA00023136"/>
    </source>
</evidence>
<evidence type="ECO:0000313" key="12">
    <source>
        <dbReference type="Proteomes" id="UP000753961"/>
    </source>
</evidence>
<evidence type="ECO:0000256" key="4">
    <source>
        <dbReference type="ARBA" id="ARBA00022692"/>
    </source>
</evidence>
<dbReference type="FunFam" id="2.60.40.1120:FF:000003">
    <property type="entry name" value="Outer membrane protein Omp121"/>
    <property type="match status" value="1"/>
</dbReference>
<dbReference type="InterPro" id="IPR036942">
    <property type="entry name" value="Beta-barrel_TonB_sf"/>
</dbReference>
<evidence type="ECO:0000313" key="11">
    <source>
        <dbReference type="EMBL" id="MBY5958547.1"/>
    </source>
</evidence>
<feature type="compositionally biased region" description="Polar residues" evidence="8">
    <location>
        <begin position="121"/>
        <end position="130"/>
    </location>
</feature>
<dbReference type="Gene3D" id="3.55.50.30">
    <property type="match status" value="1"/>
</dbReference>
<comment type="caution">
    <text evidence="11">The sequence shown here is derived from an EMBL/GenBank/DDBJ whole genome shotgun (WGS) entry which is preliminary data.</text>
</comment>
<dbReference type="InterPro" id="IPR023996">
    <property type="entry name" value="TonB-dep_OMP_SusC/RagA"/>
</dbReference>
<dbReference type="RefSeq" id="WP_222580086.1">
    <property type="nucleotide sequence ID" value="NZ_JAHVHU010000009.1"/>
</dbReference>
<dbReference type="SUPFAM" id="SSF49464">
    <property type="entry name" value="Carboxypeptidase regulatory domain-like"/>
    <property type="match status" value="1"/>
</dbReference>
<evidence type="ECO:0000256" key="7">
    <source>
        <dbReference type="PROSITE-ProRule" id="PRU01360"/>
    </source>
</evidence>
<keyword evidence="9" id="KW-0732">Signal</keyword>
<dbReference type="EMBL" id="JAHVHU010000009">
    <property type="protein sequence ID" value="MBY5958547.1"/>
    <property type="molecule type" value="Genomic_DNA"/>
</dbReference>
<dbReference type="InterPro" id="IPR039426">
    <property type="entry name" value="TonB-dep_rcpt-like"/>
</dbReference>
<name>A0A953HZH5_9BACT</name>
<dbReference type="Gene3D" id="2.170.130.10">
    <property type="entry name" value="TonB-dependent receptor, plug domain"/>
    <property type="match status" value="1"/>
</dbReference>
<dbReference type="InterPro" id="IPR012910">
    <property type="entry name" value="Plug_dom"/>
</dbReference>
<dbReference type="InterPro" id="IPR008969">
    <property type="entry name" value="CarboxyPept-like_regulatory"/>
</dbReference>
<reference evidence="11" key="1">
    <citation type="submission" date="2021-06" db="EMBL/GenBank/DDBJ databases">
        <title>44 bacteria genomes isolated from Dapeng, Shenzhen.</title>
        <authorList>
            <person name="Zheng W."/>
            <person name="Yu S."/>
            <person name="Huang Y."/>
        </authorList>
    </citation>
    <scope>NUCLEOTIDE SEQUENCE</scope>
    <source>
        <strain evidence="11">DP5N28-2</strain>
    </source>
</reference>